<dbReference type="InterPro" id="IPR039548">
    <property type="entry name" value="JADE2_PHD"/>
</dbReference>
<feature type="domain" description="PHD-type" evidence="8">
    <location>
        <begin position="162"/>
        <end position="212"/>
    </location>
</feature>
<keyword evidence="4" id="KW-0862">Zinc</keyword>
<dbReference type="Proteomes" id="UP000261500">
    <property type="component" value="Unplaced"/>
</dbReference>
<dbReference type="GO" id="GO:0000123">
    <property type="term" value="C:histone acetyltransferase complex"/>
    <property type="evidence" value="ECO:0007669"/>
    <property type="project" value="TreeGrafter"/>
</dbReference>
<dbReference type="AlphaFoldDB" id="A0A3B3VI31"/>
<feature type="compositionally biased region" description="Basic residues" evidence="7">
    <location>
        <begin position="560"/>
        <end position="570"/>
    </location>
</feature>
<feature type="region of interest" description="Disordered" evidence="7">
    <location>
        <begin position="333"/>
        <end position="359"/>
    </location>
</feature>
<dbReference type="PROSITE" id="PS51805">
    <property type="entry name" value="EPHD"/>
    <property type="match status" value="1"/>
</dbReference>
<protein>
    <submittedName>
        <fullName evidence="10">Jade family PHD finger 2</fullName>
    </submittedName>
</protein>
<evidence type="ECO:0000256" key="7">
    <source>
        <dbReference type="SAM" id="MobiDB-lite"/>
    </source>
</evidence>
<dbReference type="Pfam" id="PF13831">
    <property type="entry name" value="PHD_2"/>
    <property type="match status" value="1"/>
</dbReference>
<organism evidence="10 11">
    <name type="scientific">Poecilia latipinna</name>
    <name type="common">sailfin molly</name>
    <dbReference type="NCBI Taxonomy" id="48699"/>
    <lineage>
        <taxon>Eukaryota</taxon>
        <taxon>Metazoa</taxon>
        <taxon>Chordata</taxon>
        <taxon>Craniata</taxon>
        <taxon>Vertebrata</taxon>
        <taxon>Euteleostomi</taxon>
        <taxon>Actinopterygii</taxon>
        <taxon>Neopterygii</taxon>
        <taxon>Teleostei</taxon>
        <taxon>Neoteleostei</taxon>
        <taxon>Acanthomorphata</taxon>
        <taxon>Ovalentaria</taxon>
        <taxon>Atherinomorphae</taxon>
        <taxon>Cyprinodontiformes</taxon>
        <taxon>Poeciliidae</taxon>
        <taxon>Poeciliinae</taxon>
        <taxon>Poecilia</taxon>
    </lineage>
</organism>
<feature type="compositionally biased region" description="Low complexity" evidence="7">
    <location>
        <begin position="672"/>
        <end position="682"/>
    </location>
</feature>
<dbReference type="InterPro" id="IPR050701">
    <property type="entry name" value="Histone_Mod_Regulator"/>
</dbReference>
<keyword evidence="11" id="KW-1185">Reference proteome</keyword>
<dbReference type="FunFam" id="3.30.40.10:FF:000030">
    <property type="entry name" value="Protein Jade-1 isoform 1"/>
    <property type="match status" value="1"/>
</dbReference>
<feature type="region of interest" description="Disordered" evidence="7">
    <location>
        <begin position="71"/>
        <end position="97"/>
    </location>
</feature>
<feature type="compositionally biased region" description="Basic and acidic residues" evidence="7">
    <location>
        <begin position="641"/>
        <end position="654"/>
    </location>
</feature>
<feature type="region of interest" description="Disordered" evidence="7">
    <location>
        <begin position="553"/>
        <end position="700"/>
    </location>
</feature>
<feature type="compositionally biased region" description="Basic and acidic residues" evidence="7">
    <location>
        <begin position="340"/>
        <end position="359"/>
    </location>
</feature>
<dbReference type="GO" id="GO:0008270">
    <property type="term" value="F:zinc ion binding"/>
    <property type="evidence" value="ECO:0007669"/>
    <property type="project" value="UniProtKB-KW"/>
</dbReference>
<dbReference type="CDD" id="cd15705">
    <property type="entry name" value="ePHD_JADE2"/>
    <property type="match status" value="1"/>
</dbReference>
<dbReference type="GeneTree" id="ENSGT00940000158570"/>
<dbReference type="InterPro" id="IPR013083">
    <property type="entry name" value="Znf_RING/FYVE/PHD"/>
</dbReference>
<dbReference type="InterPro" id="IPR034732">
    <property type="entry name" value="EPHD"/>
</dbReference>
<evidence type="ECO:0000256" key="6">
    <source>
        <dbReference type="PROSITE-ProRule" id="PRU00146"/>
    </source>
</evidence>
<dbReference type="InterPro" id="IPR001965">
    <property type="entry name" value="Znf_PHD"/>
</dbReference>
<feature type="compositionally biased region" description="Basic residues" evidence="7">
    <location>
        <begin position="687"/>
        <end position="699"/>
    </location>
</feature>
<dbReference type="STRING" id="48699.ENSPLAP00000024696"/>
<evidence type="ECO:0000256" key="3">
    <source>
        <dbReference type="ARBA" id="ARBA00022771"/>
    </source>
</evidence>
<evidence type="ECO:0000313" key="11">
    <source>
        <dbReference type="Proteomes" id="UP000261500"/>
    </source>
</evidence>
<sequence>SPLPASFSAFPRLSLQVFRTDFITAMKLPDSAQLGPDDFYVLSDPWRQEWEKGVQVPANLEAIPEPVVRSQLESTGGVSADGQTEEGDAQPPRSQQHGCYDLDDLDVTWLQLVNQEFRHMASPELDELTMEGILVELERVCEEKMQQAIETEEGLGIEYDEDVVCDVCRSPEGEDGNEMVFCDKCNVCVHQACYGILKVPQGNWLCRTCALGVQPKCLLCPKRGGALKPTRSGTKWVHVSCALWIPEVSIGCPEKMEPITKVSHIPASRWALSCSLCREHTGTCIQCSTPSCIVAFHVTCAFDHGLEMKTILAENDEVRFKSFCLDHSSAANGTNGAARPEQHHEPNGSGDPEEKVSQRKQKLQELEDEFYRLVEPSDVAENLGLPLLQVDFLYQFWKLKRKANFNQPLVALKRDEVDNLAQQEQDVLYRRLKLFTHLRQDLERVRNLCYMVTRREKMKLTLCDLQEKIFHLQIQLLEEETAAGLSKSFPLESSLFDSWLAKSVQITADDMLSQWALGGQHDDQRSSLLSDQLMQGEESLLNLMMENSMQSAWKTPQLGRKPRGSSKPRSRGPSGAGAQRVFGSAASGSPSTAKSLWEKSSHAGRRGEKSRSSSKAGHHHQTRSCDPNGDPPPQPPISKMDSCHISEERGRWDSVRMASGFMASASPPPASSPGAAVPDAGAVLRGSRGRVARQGKVRSRVGELDSMDLPLTGKGASMLDAAAETDGYFSDGESDLETRSGGRKLRLPQLHPANEDLLRRSVLAS</sequence>
<keyword evidence="1" id="KW-0479">Metal-binding</keyword>
<dbReference type="InterPro" id="IPR039549">
    <property type="entry name" value="JADE2_ePHD"/>
</dbReference>
<reference evidence="10" key="1">
    <citation type="submission" date="2025-08" db="UniProtKB">
        <authorList>
            <consortium name="Ensembl"/>
        </authorList>
    </citation>
    <scope>IDENTIFICATION</scope>
</reference>
<evidence type="ECO:0000313" key="10">
    <source>
        <dbReference type="Ensembl" id="ENSPLAP00000024696.1"/>
    </source>
</evidence>
<dbReference type="PANTHER" id="PTHR13793">
    <property type="entry name" value="PHD FINGER PROTEINS"/>
    <property type="match status" value="1"/>
</dbReference>
<dbReference type="PROSITE" id="PS50016">
    <property type="entry name" value="ZF_PHD_2"/>
    <property type="match status" value="1"/>
</dbReference>
<keyword evidence="2" id="KW-0677">Repeat</keyword>
<dbReference type="GO" id="GO:0006357">
    <property type="term" value="P:regulation of transcription by RNA polymerase II"/>
    <property type="evidence" value="ECO:0007669"/>
    <property type="project" value="TreeGrafter"/>
</dbReference>
<evidence type="ECO:0000259" key="9">
    <source>
        <dbReference type="PROSITE" id="PS51805"/>
    </source>
</evidence>
<evidence type="ECO:0000259" key="8">
    <source>
        <dbReference type="PROSITE" id="PS50016"/>
    </source>
</evidence>
<dbReference type="Ensembl" id="ENSPLAT00000002773.1">
    <property type="protein sequence ID" value="ENSPLAP00000024696.1"/>
    <property type="gene ID" value="ENSPLAG00000011100.1"/>
</dbReference>
<reference evidence="10" key="2">
    <citation type="submission" date="2025-09" db="UniProtKB">
        <authorList>
            <consortium name="Ensembl"/>
        </authorList>
    </citation>
    <scope>IDENTIFICATION</scope>
</reference>
<dbReference type="InterPro" id="IPR019787">
    <property type="entry name" value="Znf_PHD-finger"/>
</dbReference>
<evidence type="ECO:0000256" key="1">
    <source>
        <dbReference type="ARBA" id="ARBA00022723"/>
    </source>
</evidence>
<feature type="region of interest" description="Disordered" evidence="7">
    <location>
        <begin position="726"/>
        <end position="748"/>
    </location>
</feature>
<keyword evidence="3 6" id="KW-0863">Zinc-finger</keyword>
<feature type="compositionally biased region" description="Basic and acidic residues" evidence="7">
    <location>
        <begin position="596"/>
        <end position="611"/>
    </location>
</feature>
<evidence type="ECO:0000256" key="2">
    <source>
        <dbReference type="ARBA" id="ARBA00022737"/>
    </source>
</evidence>
<dbReference type="InterPro" id="IPR011011">
    <property type="entry name" value="Znf_FYVE_PHD"/>
</dbReference>
<dbReference type="Gene3D" id="3.30.40.10">
    <property type="entry name" value="Zinc/RING finger domain, C3HC4 (zinc finger)"/>
    <property type="match status" value="2"/>
</dbReference>
<dbReference type="PANTHER" id="PTHR13793:SF84">
    <property type="entry name" value="E3 UBIQUITIN-PROTEIN LIGASE JADE-2"/>
    <property type="match status" value="1"/>
</dbReference>
<name>A0A3B3VI31_9TELE</name>
<dbReference type="FunFam" id="3.30.40.10:FF:000004">
    <property type="entry name" value="Jade family PHD finger 2"/>
    <property type="match status" value="1"/>
</dbReference>
<dbReference type="Pfam" id="PF13832">
    <property type="entry name" value="zf-HC5HC2H_2"/>
    <property type="match status" value="1"/>
</dbReference>
<dbReference type="SMART" id="SM00249">
    <property type="entry name" value="PHD"/>
    <property type="match status" value="2"/>
</dbReference>
<comment type="similarity">
    <text evidence="5">Belongs to the JADE family.</text>
</comment>
<feature type="domain" description="PHD-type" evidence="9">
    <location>
        <begin position="214"/>
        <end position="328"/>
    </location>
</feature>
<dbReference type="CDD" id="cd15680">
    <property type="entry name" value="PHD_JADE2"/>
    <property type="match status" value="1"/>
</dbReference>
<dbReference type="SUPFAM" id="SSF57903">
    <property type="entry name" value="FYVE/PHD zinc finger"/>
    <property type="match status" value="1"/>
</dbReference>
<accession>A0A3B3VI31</accession>
<proteinExistence type="inferred from homology"/>
<dbReference type="PROSITE" id="PS01359">
    <property type="entry name" value="ZF_PHD_1"/>
    <property type="match status" value="1"/>
</dbReference>
<dbReference type="InterPro" id="IPR019786">
    <property type="entry name" value="Zinc_finger_PHD-type_CS"/>
</dbReference>
<evidence type="ECO:0000256" key="5">
    <source>
        <dbReference type="ARBA" id="ARBA00038371"/>
    </source>
</evidence>
<evidence type="ECO:0000256" key="4">
    <source>
        <dbReference type="ARBA" id="ARBA00022833"/>
    </source>
</evidence>